<dbReference type="AlphaFoldDB" id="A0A395JKS2"/>
<organism evidence="9 10">
    <name type="scientific">Arenicella xantha</name>
    <dbReference type="NCBI Taxonomy" id="644221"/>
    <lineage>
        <taxon>Bacteria</taxon>
        <taxon>Pseudomonadati</taxon>
        <taxon>Pseudomonadota</taxon>
        <taxon>Gammaproteobacteria</taxon>
        <taxon>Arenicellales</taxon>
        <taxon>Arenicellaceae</taxon>
        <taxon>Arenicella</taxon>
    </lineage>
</organism>
<sequence>MCGRFNNHLPRMHGWSEMLGSWPAVPLSYNVAPSSKIAAFFASDDRQLLGAAMRWGMVPSWAREFTSKYATFNARLESLAEKPTFADAWKMRRRCVIPMAGYYEWRQNEHGEKQPVYISDQETGLLVAAGLYEPWADQLSCTMITKAAITPLKDIHHRMPILLTQQAGQDWLHGDSLKLDATKQQLMAAKSPNVVYWPVSRAVGNPRNDNAKLIDAVDTD</sequence>
<dbReference type="PANTHER" id="PTHR13604:SF0">
    <property type="entry name" value="ABASIC SITE PROCESSING PROTEIN HMCES"/>
    <property type="match status" value="1"/>
</dbReference>
<proteinExistence type="inferred from homology"/>
<dbReference type="GO" id="GO:0003697">
    <property type="term" value="F:single-stranded DNA binding"/>
    <property type="evidence" value="ECO:0007669"/>
    <property type="project" value="InterPro"/>
</dbReference>
<dbReference type="EC" id="3.4.-.-" evidence="8"/>
<dbReference type="Gene3D" id="3.90.1680.10">
    <property type="entry name" value="SOS response associated peptidase-like"/>
    <property type="match status" value="1"/>
</dbReference>
<dbReference type="GO" id="GO:0106300">
    <property type="term" value="P:protein-DNA covalent cross-linking repair"/>
    <property type="evidence" value="ECO:0007669"/>
    <property type="project" value="InterPro"/>
</dbReference>
<dbReference type="OrthoDB" id="6192129at2"/>
<keyword evidence="5" id="KW-0190">Covalent protein-DNA linkage</keyword>
<keyword evidence="2 8" id="KW-0645">Protease</keyword>
<evidence type="ECO:0000256" key="4">
    <source>
        <dbReference type="ARBA" id="ARBA00022801"/>
    </source>
</evidence>
<evidence type="ECO:0000256" key="8">
    <source>
        <dbReference type="RuleBase" id="RU364100"/>
    </source>
</evidence>
<dbReference type="FunCoup" id="A0A395JKS2">
    <property type="interactions" value="271"/>
</dbReference>
<dbReference type="EMBL" id="QNRT01000004">
    <property type="protein sequence ID" value="RBP49378.1"/>
    <property type="molecule type" value="Genomic_DNA"/>
</dbReference>
<gene>
    <name evidence="9" type="ORF">DFR28_104309</name>
</gene>
<evidence type="ECO:0000256" key="2">
    <source>
        <dbReference type="ARBA" id="ARBA00022670"/>
    </source>
</evidence>
<reference evidence="9 10" key="1">
    <citation type="submission" date="2018-06" db="EMBL/GenBank/DDBJ databases">
        <title>Genomic Encyclopedia of Type Strains, Phase IV (KMG-IV): sequencing the most valuable type-strain genomes for metagenomic binning, comparative biology and taxonomic classification.</title>
        <authorList>
            <person name="Goeker M."/>
        </authorList>
    </citation>
    <scope>NUCLEOTIDE SEQUENCE [LARGE SCALE GENOMIC DNA]</scope>
    <source>
        <strain evidence="9 10">DSM 24032</strain>
    </source>
</reference>
<dbReference type="PANTHER" id="PTHR13604">
    <property type="entry name" value="DC12-RELATED"/>
    <property type="match status" value="1"/>
</dbReference>
<name>A0A395JKS2_9GAMM</name>
<dbReference type="RefSeq" id="WP_113955235.1">
    <property type="nucleotide sequence ID" value="NZ_QNRT01000004.1"/>
</dbReference>
<evidence type="ECO:0000313" key="9">
    <source>
        <dbReference type="EMBL" id="RBP49378.1"/>
    </source>
</evidence>
<keyword evidence="3" id="KW-0227">DNA damage</keyword>
<evidence type="ECO:0000256" key="6">
    <source>
        <dbReference type="ARBA" id="ARBA00023125"/>
    </source>
</evidence>
<dbReference type="InterPro" id="IPR036590">
    <property type="entry name" value="SRAP-like"/>
</dbReference>
<keyword evidence="10" id="KW-1185">Reference proteome</keyword>
<comment type="similarity">
    <text evidence="1 8">Belongs to the SOS response-associated peptidase family.</text>
</comment>
<dbReference type="Pfam" id="PF02586">
    <property type="entry name" value="SRAP"/>
    <property type="match status" value="1"/>
</dbReference>
<evidence type="ECO:0000313" key="10">
    <source>
        <dbReference type="Proteomes" id="UP000253083"/>
    </source>
</evidence>
<protein>
    <recommendedName>
        <fullName evidence="8">Abasic site processing protein</fullName>
        <ecNumber evidence="8">3.4.-.-</ecNumber>
    </recommendedName>
</protein>
<accession>A0A395JKS2</accession>
<comment type="caution">
    <text evidence="9">The sequence shown here is derived from an EMBL/GenBank/DDBJ whole genome shotgun (WGS) entry which is preliminary data.</text>
</comment>
<dbReference type="InterPro" id="IPR003738">
    <property type="entry name" value="SRAP"/>
</dbReference>
<keyword evidence="6" id="KW-0238">DNA-binding</keyword>
<dbReference type="GO" id="GO:0008233">
    <property type="term" value="F:peptidase activity"/>
    <property type="evidence" value="ECO:0007669"/>
    <property type="project" value="UniProtKB-KW"/>
</dbReference>
<dbReference type="Proteomes" id="UP000253083">
    <property type="component" value="Unassembled WGS sequence"/>
</dbReference>
<dbReference type="SUPFAM" id="SSF143081">
    <property type="entry name" value="BB1717-like"/>
    <property type="match status" value="1"/>
</dbReference>
<dbReference type="GO" id="GO:0006508">
    <property type="term" value="P:proteolysis"/>
    <property type="evidence" value="ECO:0007669"/>
    <property type="project" value="UniProtKB-KW"/>
</dbReference>
<evidence type="ECO:0000256" key="5">
    <source>
        <dbReference type="ARBA" id="ARBA00023124"/>
    </source>
</evidence>
<evidence type="ECO:0000256" key="3">
    <source>
        <dbReference type="ARBA" id="ARBA00022763"/>
    </source>
</evidence>
<dbReference type="InParanoid" id="A0A395JKS2"/>
<keyword evidence="4 8" id="KW-0378">Hydrolase</keyword>
<keyword evidence="7" id="KW-0456">Lyase</keyword>
<evidence type="ECO:0000256" key="7">
    <source>
        <dbReference type="ARBA" id="ARBA00023239"/>
    </source>
</evidence>
<evidence type="ECO:0000256" key="1">
    <source>
        <dbReference type="ARBA" id="ARBA00008136"/>
    </source>
</evidence>
<dbReference type="GO" id="GO:0016829">
    <property type="term" value="F:lyase activity"/>
    <property type="evidence" value="ECO:0007669"/>
    <property type="project" value="UniProtKB-KW"/>
</dbReference>